<reference evidence="5 6" key="1">
    <citation type="submission" date="2024-02" db="EMBL/GenBank/DDBJ databases">
        <title>Herpetosiphon gulosus NBRC 112829.</title>
        <authorList>
            <person name="Ichikawa N."/>
            <person name="Katano-Makiyama Y."/>
            <person name="Hidaka K."/>
        </authorList>
    </citation>
    <scope>NUCLEOTIDE SEQUENCE [LARGE SCALE GENOMIC DNA]</scope>
    <source>
        <strain evidence="5 6">NBRC 112829</strain>
    </source>
</reference>
<dbReference type="InterPro" id="IPR036388">
    <property type="entry name" value="WH-like_DNA-bd_sf"/>
</dbReference>
<evidence type="ECO:0000256" key="3">
    <source>
        <dbReference type="ARBA" id="ARBA00023163"/>
    </source>
</evidence>
<keyword evidence="2" id="KW-0238">DNA-binding</keyword>
<proteinExistence type="predicted"/>
<keyword evidence="1" id="KW-0805">Transcription regulation</keyword>
<feature type="domain" description="HTH marR-type" evidence="4">
    <location>
        <begin position="6"/>
        <end position="140"/>
    </location>
</feature>
<evidence type="ECO:0000256" key="1">
    <source>
        <dbReference type="ARBA" id="ARBA00023015"/>
    </source>
</evidence>
<evidence type="ECO:0000256" key="2">
    <source>
        <dbReference type="ARBA" id="ARBA00023125"/>
    </source>
</evidence>
<evidence type="ECO:0000259" key="4">
    <source>
        <dbReference type="PROSITE" id="PS50995"/>
    </source>
</evidence>
<dbReference type="Pfam" id="PF01047">
    <property type="entry name" value="MarR"/>
    <property type="match status" value="1"/>
</dbReference>
<dbReference type="PANTHER" id="PTHR39515">
    <property type="entry name" value="CONSERVED PROTEIN"/>
    <property type="match status" value="1"/>
</dbReference>
<dbReference type="RefSeq" id="WP_345723796.1">
    <property type="nucleotide sequence ID" value="NZ_BAABRU010000016.1"/>
</dbReference>
<dbReference type="Gene3D" id="1.10.10.10">
    <property type="entry name" value="Winged helix-like DNA-binding domain superfamily/Winged helix DNA-binding domain"/>
    <property type="match status" value="1"/>
</dbReference>
<keyword evidence="6" id="KW-1185">Reference proteome</keyword>
<sequence>MQRHHIDRLVEDLFTLAPQLHRLVDLEVRRQLDGVTSAAQLRMLNELQHGPQSLSSLARQQHVSPQAISELLPALVERGWIERIPHPQDRRQQLLQLTNAGLDAVRQAQTQAHKQLTAHVAGLSEVELSIVAAALPALQRLLDLAKRADEGS</sequence>
<dbReference type="PROSITE" id="PS01117">
    <property type="entry name" value="HTH_MARR_1"/>
    <property type="match status" value="1"/>
</dbReference>
<dbReference type="EMBL" id="BAABRU010000016">
    <property type="protein sequence ID" value="GAA5530198.1"/>
    <property type="molecule type" value="Genomic_DNA"/>
</dbReference>
<comment type="caution">
    <text evidence="5">The sequence shown here is derived from an EMBL/GenBank/DDBJ whole genome shotgun (WGS) entry which is preliminary data.</text>
</comment>
<organism evidence="5 6">
    <name type="scientific">Herpetosiphon gulosus</name>
    <dbReference type="NCBI Taxonomy" id="1973496"/>
    <lineage>
        <taxon>Bacteria</taxon>
        <taxon>Bacillati</taxon>
        <taxon>Chloroflexota</taxon>
        <taxon>Chloroflexia</taxon>
        <taxon>Herpetosiphonales</taxon>
        <taxon>Herpetosiphonaceae</taxon>
        <taxon>Herpetosiphon</taxon>
    </lineage>
</organism>
<dbReference type="SUPFAM" id="SSF46785">
    <property type="entry name" value="Winged helix' DNA-binding domain"/>
    <property type="match status" value="1"/>
</dbReference>
<name>A0ABP9X6J8_9CHLR</name>
<dbReference type="InterPro" id="IPR023187">
    <property type="entry name" value="Tscrpt_reg_MarR-type_CS"/>
</dbReference>
<dbReference type="InterPro" id="IPR000835">
    <property type="entry name" value="HTH_MarR-typ"/>
</dbReference>
<gene>
    <name evidence="5" type="ORF">Hgul01_04016</name>
</gene>
<evidence type="ECO:0000313" key="6">
    <source>
        <dbReference type="Proteomes" id="UP001428290"/>
    </source>
</evidence>
<dbReference type="InterPro" id="IPR036390">
    <property type="entry name" value="WH_DNA-bd_sf"/>
</dbReference>
<dbReference type="PANTHER" id="PTHR39515:SF2">
    <property type="entry name" value="HTH-TYPE TRANSCRIPTIONAL REGULATOR RV0880"/>
    <property type="match status" value="1"/>
</dbReference>
<protein>
    <recommendedName>
        <fullName evidence="4">HTH marR-type domain-containing protein</fullName>
    </recommendedName>
</protein>
<evidence type="ECO:0000313" key="5">
    <source>
        <dbReference type="EMBL" id="GAA5530198.1"/>
    </source>
</evidence>
<dbReference type="InterPro" id="IPR052526">
    <property type="entry name" value="HTH-type_Bedaq_tolerance"/>
</dbReference>
<accession>A0ABP9X6J8</accession>
<keyword evidence="3" id="KW-0804">Transcription</keyword>
<dbReference type="Proteomes" id="UP001428290">
    <property type="component" value="Unassembled WGS sequence"/>
</dbReference>
<dbReference type="PROSITE" id="PS50995">
    <property type="entry name" value="HTH_MARR_2"/>
    <property type="match status" value="1"/>
</dbReference>
<dbReference type="SMART" id="SM00347">
    <property type="entry name" value="HTH_MARR"/>
    <property type="match status" value="1"/>
</dbReference>